<name>A0A0S2I492_9BACT</name>
<dbReference type="AlphaFoldDB" id="A0A0S2I492"/>
<dbReference type="OrthoDB" id="9808367at2"/>
<dbReference type="InterPro" id="IPR044150">
    <property type="entry name" value="HDAC_classIV"/>
</dbReference>
<dbReference type="EMBL" id="CP013118">
    <property type="protein sequence ID" value="ALO17134.1"/>
    <property type="molecule type" value="Genomic_DNA"/>
</dbReference>
<dbReference type="KEGG" id="blq:L21SP5_03526"/>
<dbReference type="InterPro" id="IPR023801">
    <property type="entry name" value="His_deacetylse_dom"/>
</dbReference>
<organism evidence="4 5">
    <name type="scientific">Salinivirga cyanobacteriivorans</name>
    <dbReference type="NCBI Taxonomy" id="1307839"/>
    <lineage>
        <taxon>Bacteria</taxon>
        <taxon>Pseudomonadati</taxon>
        <taxon>Bacteroidota</taxon>
        <taxon>Bacteroidia</taxon>
        <taxon>Bacteroidales</taxon>
        <taxon>Salinivirgaceae</taxon>
        <taxon>Salinivirga</taxon>
    </lineage>
</organism>
<dbReference type="RefSeq" id="WP_057954454.1">
    <property type="nucleotide sequence ID" value="NZ_CP013118.1"/>
</dbReference>
<dbReference type="CDD" id="cd09993">
    <property type="entry name" value="HDAC_classIV"/>
    <property type="match status" value="1"/>
</dbReference>
<dbReference type="InterPro" id="IPR000286">
    <property type="entry name" value="HDACs"/>
</dbReference>
<dbReference type="InterPro" id="IPR023696">
    <property type="entry name" value="Ureohydrolase_dom_sf"/>
</dbReference>
<dbReference type="SUPFAM" id="SSF52768">
    <property type="entry name" value="Arginase/deacetylase"/>
    <property type="match status" value="1"/>
</dbReference>
<dbReference type="STRING" id="1307839.L21SP5_03526"/>
<evidence type="ECO:0000256" key="1">
    <source>
        <dbReference type="ARBA" id="ARBA00005947"/>
    </source>
</evidence>
<keyword evidence="2" id="KW-0378">Hydrolase</keyword>
<accession>A0A0S2I492</accession>
<dbReference type="Gene3D" id="3.40.800.20">
    <property type="entry name" value="Histone deacetylase domain"/>
    <property type="match status" value="1"/>
</dbReference>
<dbReference type="InterPro" id="IPR037138">
    <property type="entry name" value="His_deacetylse_dom_sf"/>
</dbReference>
<proteinExistence type="inferred from homology"/>
<dbReference type="PRINTS" id="PR01270">
    <property type="entry name" value="HDASUPER"/>
</dbReference>
<dbReference type="PANTHER" id="PTHR10625:SF19">
    <property type="entry name" value="HISTONE DEACETYLASE 12"/>
    <property type="match status" value="1"/>
</dbReference>
<keyword evidence="5" id="KW-1185">Reference proteome</keyword>
<dbReference type="GO" id="GO:0040029">
    <property type="term" value="P:epigenetic regulation of gene expression"/>
    <property type="evidence" value="ECO:0007669"/>
    <property type="project" value="TreeGrafter"/>
</dbReference>
<evidence type="ECO:0000313" key="5">
    <source>
        <dbReference type="Proteomes" id="UP000064893"/>
    </source>
</evidence>
<evidence type="ECO:0000256" key="2">
    <source>
        <dbReference type="ARBA" id="ARBA00022801"/>
    </source>
</evidence>
<reference evidence="4 5" key="1">
    <citation type="submission" date="2015-11" db="EMBL/GenBank/DDBJ databases">
        <title>Description and complete genome sequence of a novel strain predominating in hypersaline microbial mats and representing a new family of the Bacteriodetes phylum.</title>
        <authorList>
            <person name="Spring S."/>
            <person name="Bunk B."/>
            <person name="Sproer C."/>
            <person name="Klenk H.-P."/>
        </authorList>
    </citation>
    <scope>NUCLEOTIDE SEQUENCE [LARGE SCALE GENOMIC DNA]</scope>
    <source>
        <strain evidence="4 5">L21-Spi-D4</strain>
    </source>
</reference>
<gene>
    <name evidence="4" type="primary">acuC</name>
    <name evidence="4" type="ORF">L21SP5_03526</name>
</gene>
<evidence type="ECO:0000259" key="3">
    <source>
        <dbReference type="Pfam" id="PF00850"/>
    </source>
</evidence>
<dbReference type="PATRIC" id="fig|1307839.3.peg.3781"/>
<dbReference type="GO" id="GO:0016787">
    <property type="term" value="F:hydrolase activity"/>
    <property type="evidence" value="ECO:0007669"/>
    <property type="project" value="UniProtKB-KW"/>
</dbReference>
<dbReference type="GO" id="GO:0004407">
    <property type="term" value="F:histone deacetylase activity"/>
    <property type="evidence" value="ECO:0007669"/>
    <property type="project" value="InterPro"/>
</dbReference>
<protein>
    <submittedName>
        <fullName evidence="4">Acetoin utilization protein AcuC</fullName>
    </submittedName>
</protein>
<comment type="similarity">
    <text evidence="1">Belongs to the histone deacetylase family.</text>
</comment>
<sequence>MIQIFFNEKYHLELPPKHRFPMDKYRLTKAQLIYEGTFTESNFISPKPATHEQLVTVHDQSYIDKLNSGNLTRHEIRRSGFPYSRDLVLREESITGGTIAATYAAMKESVSFNLAGGTHHAYPDHAEGFCIYNDIAVAARDYLHKFPNNQILVVDLDVHQGNGTAHIFKDEPRVFTFSVHGEKNYPMHKEQSDLDIPLADTTTDRQYLEIVQENLVELIDRVKPDFIYFQSGVDILVNDKLGKVSISMSACRERDMIVFETLYTKGIPVAVSMGGGYADRLRDIVEAHCNTFRVAKHLYE</sequence>
<dbReference type="Proteomes" id="UP000064893">
    <property type="component" value="Chromosome"/>
</dbReference>
<dbReference type="Pfam" id="PF00850">
    <property type="entry name" value="Hist_deacetyl"/>
    <property type="match status" value="1"/>
</dbReference>
<evidence type="ECO:0000313" key="4">
    <source>
        <dbReference type="EMBL" id="ALO17134.1"/>
    </source>
</evidence>
<dbReference type="PANTHER" id="PTHR10625">
    <property type="entry name" value="HISTONE DEACETYLASE HDAC1-RELATED"/>
    <property type="match status" value="1"/>
</dbReference>
<feature type="domain" description="Histone deacetylase" evidence="3">
    <location>
        <begin position="19"/>
        <end position="290"/>
    </location>
</feature>